<evidence type="ECO:0000313" key="7">
    <source>
        <dbReference type="EMBL" id="MFB9897751.1"/>
    </source>
</evidence>
<sequence>MMKQLFLAVALLLPAFCMSSAQPVTCHITGEVEDKEEKQVVLYELGTDPRVNDFITVNIQNGRFSYDLNTDILRCYEVVLLSEFKQGSMRVANFIVENANVHIVIPRAADGDDDAFRIESDGKENRMKIKYSTYKDSIYSSYKPKFLRKAAQRDSLDKARQYFKPIVYEVYEKLKCAQGAQRDSLLQLFPQDGFSELGRKTEAEYGALMDDYHVELAKWYENHRCFYGLAEISRGVASNQFSRTQEKYIELYLNHYADYMAGHPYHQKASYGVAASRLQVGKPYIDYEVRGPNGNTVRLSSLYKGKVVFIDLWASWCVPCRWHAKAVVPIYEKYKDKGFQVIGIAREKETGRMEAAAKQDGYPWPNLLELNDQHHVWLKNGLNQSGGGGFLIDEKGTILAISPEPDELEKILNEQL</sequence>
<dbReference type="InterPro" id="IPR013766">
    <property type="entry name" value="Thioredoxin_domain"/>
</dbReference>
<comment type="caution">
    <text evidence="7">The sequence shown here is derived from an EMBL/GenBank/DDBJ whole genome shotgun (WGS) entry which is preliminary data.</text>
</comment>
<evidence type="ECO:0000256" key="2">
    <source>
        <dbReference type="ARBA" id="ARBA00022748"/>
    </source>
</evidence>
<comment type="subcellular location">
    <subcellularLocation>
        <location evidence="1">Cell envelope</location>
    </subcellularLocation>
</comment>
<dbReference type="InterPro" id="IPR017937">
    <property type="entry name" value="Thioredoxin_CS"/>
</dbReference>
<accession>A0ABV5ZK29</accession>
<feature type="domain" description="Thioredoxin" evidence="6">
    <location>
        <begin position="278"/>
        <end position="416"/>
    </location>
</feature>
<dbReference type="InterPro" id="IPR000866">
    <property type="entry name" value="AhpC/TSA"/>
</dbReference>
<evidence type="ECO:0000259" key="6">
    <source>
        <dbReference type="PROSITE" id="PS51352"/>
    </source>
</evidence>
<keyword evidence="4" id="KW-0676">Redox-active center</keyword>
<keyword evidence="5" id="KW-0732">Signal</keyword>
<evidence type="ECO:0000256" key="3">
    <source>
        <dbReference type="ARBA" id="ARBA00023157"/>
    </source>
</evidence>
<evidence type="ECO:0000256" key="1">
    <source>
        <dbReference type="ARBA" id="ARBA00004196"/>
    </source>
</evidence>
<organism evidence="7 8">
    <name type="scientific">Hallella seregens ATCC 51272</name>
    <dbReference type="NCBI Taxonomy" id="1336250"/>
    <lineage>
        <taxon>Bacteria</taxon>
        <taxon>Pseudomonadati</taxon>
        <taxon>Bacteroidota</taxon>
        <taxon>Bacteroidia</taxon>
        <taxon>Bacteroidales</taxon>
        <taxon>Prevotellaceae</taxon>
        <taxon>Hallella</taxon>
    </lineage>
</organism>
<dbReference type="Gene3D" id="3.40.30.10">
    <property type="entry name" value="Glutaredoxin"/>
    <property type="match status" value="1"/>
</dbReference>
<keyword evidence="3" id="KW-1015">Disulfide bond</keyword>
<proteinExistence type="predicted"/>
<keyword evidence="8" id="KW-1185">Reference proteome</keyword>
<evidence type="ECO:0000256" key="4">
    <source>
        <dbReference type="ARBA" id="ARBA00023284"/>
    </source>
</evidence>
<dbReference type="InterPro" id="IPR036249">
    <property type="entry name" value="Thioredoxin-like_sf"/>
</dbReference>
<name>A0ABV5ZK29_9BACT</name>
<dbReference type="PROSITE" id="PS51352">
    <property type="entry name" value="THIOREDOXIN_2"/>
    <property type="match status" value="1"/>
</dbReference>
<reference evidence="7 8" key="1">
    <citation type="submission" date="2024-09" db="EMBL/GenBank/DDBJ databases">
        <authorList>
            <person name="Sun Q."/>
            <person name="Mori K."/>
        </authorList>
    </citation>
    <scope>NUCLEOTIDE SEQUENCE [LARGE SCALE GENOMIC DNA]</scope>
    <source>
        <strain evidence="7 8">ATCC 51272</strain>
    </source>
</reference>
<dbReference type="EMBL" id="JBHLZF010000002">
    <property type="protein sequence ID" value="MFB9897751.1"/>
    <property type="molecule type" value="Genomic_DNA"/>
</dbReference>
<dbReference type="Proteomes" id="UP001589688">
    <property type="component" value="Unassembled WGS sequence"/>
</dbReference>
<protein>
    <submittedName>
        <fullName evidence="7">Redoxin domain-containing protein</fullName>
    </submittedName>
</protein>
<keyword evidence="2" id="KW-0201">Cytochrome c-type biogenesis</keyword>
<feature type="chain" id="PRO_5045101041" evidence="5">
    <location>
        <begin position="22"/>
        <end position="416"/>
    </location>
</feature>
<dbReference type="SUPFAM" id="SSF52833">
    <property type="entry name" value="Thioredoxin-like"/>
    <property type="match status" value="1"/>
</dbReference>
<dbReference type="PROSITE" id="PS00194">
    <property type="entry name" value="THIOREDOXIN_1"/>
    <property type="match status" value="1"/>
</dbReference>
<gene>
    <name evidence="7" type="ORF">ACFFK8_08085</name>
</gene>
<dbReference type="PANTHER" id="PTHR42852:SF6">
    <property type="entry name" value="THIOL:DISULFIDE INTERCHANGE PROTEIN DSBE"/>
    <property type="match status" value="1"/>
</dbReference>
<dbReference type="RefSeq" id="WP_027951580.1">
    <property type="nucleotide sequence ID" value="NZ_JADU01000001.1"/>
</dbReference>
<evidence type="ECO:0000256" key="5">
    <source>
        <dbReference type="SAM" id="SignalP"/>
    </source>
</evidence>
<dbReference type="InterPro" id="IPR050553">
    <property type="entry name" value="Thioredoxin_ResA/DsbE_sf"/>
</dbReference>
<dbReference type="Pfam" id="PF00578">
    <property type="entry name" value="AhpC-TSA"/>
    <property type="match status" value="1"/>
</dbReference>
<dbReference type="PANTHER" id="PTHR42852">
    <property type="entry name" value="THIOL:DISULFIDE INTERCHANGE PROTEIN DSBE"/>
    <property type="match status" value="1"/>
</dbReference>
<evidence type="ECO:0000313" key="8">
    <source>
        <dbReference type="Proteomes" id="UP001589688"/>
    </source>
</evidence>
<feature type="signal peptide" evidence="5">
    <location>
        <begin position="1"/>
        <end position="21"/>
    </location>
</feature>
<dbReference type="CDD" id="cd02966">
    <property type="entry name" value="TlpA_like_family"/>
    <property type="match status" value="1"/>
</dbReference>